<dbReference type="EMBL" id="BMAW01083823">
    <property type="protein sequence ID" value="GFU35792.1"/>
    <property type="molecule type" value="Genomic_DNA"/>
</dbReference>
<dbReference type="AlphaFoldDB" id="A0A8X6QPB5"/>
<protein>
    <submittedName>
        <fullName evidence="1">Uncharacterized protein</fullName>
    </submittedName>
</protein>
<gene>
    <name evidence="1" type="ORF">NPIL_424861</name>
</gene>
<comment type="caution">
    <text evidence="1">The sequence shown here is derived from an EMBL/GenBank/DDBJ whole genome shotgun (WGS) entry which is preliminary data.</text>
</comment>
<accession>A0A8X6QPB5</accession>
<reference evidence="1" key="1">
    <citation type="submission" date="2020-08" db="EMBL/GenBank/DDBJ databases">
        <title>Multicomponent nature underlies the extraordinary mechanical properties of spider dragline silk.</title>
        <authorList>
            <person name="Kono N."/>
            <person name="Nakamura H."/>
            <person name="Mori M."/>
            <person name="Yoshida Y."/>
            <person name="Ohtoshi R."/>
            <person name="Malay A.D."/>
            <person name="Moran D.A.P."/>
            <person name="Tomita M."/>
            <person name="Numata K."/>
            <person name="Arakawa K."/>
        </authorList>
    </citation>
    <scope>NUCLEOTIDE SEQUENCE</scope>
</reference>
<keyword evidence="2" id="KW-1185">Reference proteome</keyword>
<evidence type="ECO:0000313" key="1">
    <source>
        <dbReference type="EMBL" id="GFU35792.1"/>
    </source>
</evidence>
<proteinExistence type="predicted"/>
<dbReference type="Proteomes" id="UP000887013">
    <property type="component" value="Unassembled WGS sequence"/>
</dbReference>
<organism evidence="1 2">
    <name type="scientific">Nephila pilipes</name>
    <name type="common">Giant wood spider</name>
    <name type="synonym">Nephila maculata</name>
    <dbReference type="NCBI Taxonomy" id="299642"/>
    <lineage>
        <taxon>Eukaryota</taxon>
        <taxon>Metazoa</taxon>
        <taxon>Ecdysozoa</taxon>
        <taxon>Arthropoda</taxon>
        <taxon>Chelicerata</taxon>
        <taxon>Arachnida</taxon>
        <taxon>Araneae</taxon>
        <taxon>Araneomorphae</taxon>
        <taxon>Entelegynae</taxon>
        <taxon>Araneoidea</taxon>
        <taxon>Nephilidae</taxon>
        <taxon>Nephila</taxon>
    </lineage>
</organism>
<feature type="non-terminal residue" evidence="1">
    <location>
        <position position="1"/>
    </location>
</feature>
<evidence type="ECO:0000313" key="2">
    <source>
        <dbReference type="Proteomes" id="UP000887013"/>
    </source>
</evidence>
<name>A0A8X6QPB5_NEPPI</name>
<sequence>RRSLGGPKPSENYEHRRPKSFTVYPNAGLKAAEVWKSRSPPRTTSIAPRKVLRSLPQREIESRRFFRWPQPSENDYHRSTETFWEVYPKARLEAAKI</sequence>